<evidence type="ECO:0000313" key="2">
    <source>
        <dbReference type="Proteomes" id="UP000683925"/>
    </source>
</evidence>
<reference evidence="1" key="1">
    <citation type="submission" date="2021-01" db="EMBL/GenBank/DDBJ databases">
        <authorList>
            <consortium name="Genoscope - CEA"/>
            <person name="William W."/>
        </authorList>
    </citation>
    <scope>NUCLEOTIDE SEQUENCE</scope>
</reference>
<evidence type="ECO:0000313" key="1">
    <source>
        <dbReference type="EMBL" id="CAD8183452.1"/>
    </source>
</evidence>
<dbReference type="EMBL" id="CAJJDP010000080">
    <property type="protein sequence ID" value="CAD8183452.1"/>
    <property type="molecule type" value="Genomic_DNA"/>
</dbReference>
<name>A0A8S1W504_PAROT</name>
<gene>
    <name evidence="1" type="ORF">POCTA_138.1.T0810085</name>
</gene>
<organism evidence="1 2">
    <name type="scientific">Paramecium octaurelia</name>
    <dbReference type="NCBI Taxonomy" id="43137"/>
    <lineage>
        <taxon>Eukaryota</taxon>
        <taxon>Sar</taxon>
        <taxon>Alveolata</taxon>
        <taxon>Ciliophora</taxon>
        <taxon>Intramacronucleata</taxon>
        <taxon>Oligohymenophorea</taxon>
        <taxon>Peniculida</taxon>
        <taxon>Parameciidae</taxon>
        <taxon>Paramecium</taxon>
    </lineage>
</organism>
<keyword evidence="2" id="KW-1185">Reference proteome</keyword>
<sequence>MDKVDKCWLLEPHNDNLYINCNLDLNMKNRMGNNLVKRHNNFQVKPIPNQYLRMQIQLNQKLYFLLNLVQSSKFQLQKDYRRKIQLTMYKQQGMCKYMNTKMILFQVKNFQKTMYPENINRYLSNRHSCIYRSIYFEQMDDLDLELYSQQEELHK</sequence>
<dbReference type="Proteomes" id="UP000683925">
    <property type="component" value="Unassembled WGS sequence"/>
</dbReference>
<dbReference type="AlphaFoldDB" id="A0A8S1W504"/>
<protein>
    <submittedName>
        <fullName evidence="1">Uncharacterized protein</fullName>
    </submittedName>
</protein>
<proteinExistence type="predicted"/>
<comment type="caution">
    <text evidence="1">The sequence shown here is derived from an EMBL/GenBank/DDBJ whole genome shotgun (WGS) entry which is preliminary data.</text>
</comment>
<dbReference type="OrthoDB" id="324283at2759"/>
<accession>A0A8S1W504</accession>